<feature type="signal peptide" evidence="1">
    <location>
        <begin position="1"/>
        <end position="24"/>
    </location>
</feature>
<dbReference type="Proteomes" id="UP000324629">
    <property type="component" value="Unassembled WGS sequence"/>
</dbReference>
<keyword evidence="3" id="KW-1185">Reference proteome</keyword>
<keyword evidence="1" id="KW-0732">Signal</keyword>
<evidence type="ECO:0000256" key="1">
    <source>
        <dbReference type="SAM" id="SignalP"/>
    </source>
</evidence>
<comment type="caution">
    <text evidence="2">The sequence shown here is derived from an EMBL/GenBank/DDBJ whole genome shotgun (WGS) entry which is preliminary data.</text>
</comment>
<name>A0A5J4NWM8_9TREM</name>
<protein>
    <submittedName>
        <fullName evidence="2">Uncharacterized protein</fullName>
    </submittedName>
</protein>
<sequence length="89" mass="9793">MYFLQSWSTLVALICILCVHDVTCVVDSLADKTPLTGGLGNRHCPTQKDIKRLREALTSGSTLTLDLPCVDQSNYTILDIASQVKDRVI</sequence>
<proteinExistence type="predicted"/>
<accession>A0A5J4NWM8</accession>
<organism evidence="2 3">
    <name type="scientific">Paragonimus westermani</name>
    <dbReference type="NCBI Taxonomy" id="34504"/>
    <lineage>
        <taxon>Eukaryota</taxon>
        <taxon>Metazoa</taxon>
        <taxon>Spiralia</taxon>
        <taxon>Lophotrochozoa</taxon>
        <taxon>Platyhelminthes</taxon>
        <taxon>Trematoda</taxon>
        <taxon>Digenea</taxon>
        <taxon>Plagiorchiida</taxon>
        <taxon>Troglotremata</taxon>
        <taxon>Troglotrematidae</taxon>
        <taxon>Paragonimus</taxon>
    </lineage>
</organism>
<feature type="chain" id="PRO_5023903482" evidence="1">
    <location>
        <begin position="25"/>
        <end position="89"/>
    </location>
</feature>
<evidence type="ECO:0000313" key="2">
    <source>
        <dbReference type="EMBL" id="KAA3679963.1"/>
    </source>
</evidence>
<dbReference type="AlphaFoldDB" id="A0A5J4NWM8"/>
<gene>
    <name evidence="2" type="ORF">DEA37_0001793</name>
</gene>
<evidence type="ECO:0000313" key="3">
    <source>
        <dbReference type="Proteomes" id="UP000324629"/>
    </source>
</evidence>
<dbReference type="EMBL" id="QNGE01000575">
    <property type="protein sequence ID" value="KAA3679963.1"/>
    <property type="molecule type" value="Genomic_DNA"/>
</dbReference>
<reference evidence="2 3" key="1">
    <citation type="journal article" date="2019" name="Gigascience">
        <title>Whole-genome sequence of the oriental lung fluke Paragonimus westermani.</title>
        <authorList>
            <person name="Oey H."/>
            <person name="Zakrzewski M."/>
            <person name="Narain K."/>
            <person name="Devi K.R."/>
            <person name="Agatsuma T."/>
            <person name="Nawaratna S."/>
            <person name="Gobert G.N."/>
            <person name="Jones M.K."/>
            <person name="Ragan M.A."/>
            <person name="McManus D.P."/>
            <person name="Krause L."/>
        </authorList>
    </citation>
    <scope>NUCLEOTIDE SEQUENCE [LARGE SCALE GENOMIC DNA]</scope>
    <source>
        <strain evidence="2 3">IND2009</strain>
    </source>
</reference>